<dbReference type="PROSITE" id="PS51903">
    <property type="entry name" value="CLP_R"/>
    <property type="match status" value="1"/>
</dbReference>
<dbReference type="InterPro" id="IPR036628">
    <property type="entry name" value="Clp_N_dom_sf"/>
</dbReference>
<dbReference type="InterPro" id="IPR004176">
    <property type="entry name" value="Clp_R_N"/>
</dbReference>
<sequence>MPTAVETARQCLTEEAARALDDAVSVAKRRNHAQTTSLHAVSALLSPSFSLLRESLGRARSVAYSQRLQFRALELCVGVSLDRLPSASSRNANDDFAPPIANSFMAAIKRSQANQRRQPDMYHLHQLNNGSNNNNNNNPISISSIKVELKHFVLAILDDPTVSRVFGEAGFRSSDIKLAIIHPPLPPTRWATPRCPPIFLCNLMDFQGLRGGSDENCRRIGEIMVKNKERNPLLVGACANDALASFKDCLDKEKFGGLPSEIHGIKLVCLEKEIQGFVGRREKKVLELKFKQIGLMVETSGSAGVVVNLGDLKVLVKDKSSPSPSPSPSSSSSSTSSSDGEEVDQLVLKLNGLVLVYGKKLWLIGAATDYETYSKFVGSFPSIEDDWDLHPLPITSSRSSFGALSSKSSLMGSFVPFGGFFPMQSDFTAPFSGTNPPFARCGACNEKFERELCAVLREGSRVSVADRYSATLPSWLQRAESDKSRGGAMVSQVKDVTTASNGQISRLQKKWDDHCRLLHRSLLVSAPGVPLTLAPVPHSLGLPFVLDKQGGSSCSSGDSSMNGGVCSNSSSGVQILAQNISPPRKLAMADCSNRPSEISGCHPSLRGSPTSPPYSVRNLSLPFDQKLPSTAVTTDLGLGTVYASKYGGPKHPFLQGDQDHLQHFAGSISPDQGIINKKDASNYKTLFRKLSEVVTWQGEAISRTSEIVSCYRSRNGCQRSAHSRRNIWLSFMGPDKIGKKKVVEALADAMFASRECLIAVDLGSQDKGVKTNSLFLCQESHHFDINMSRITVVDHIAQELCKKPHSVVFLENIDEADPLVQQSLSRAIQTGKFQDSRGREISINNVIFVATSSITKDNKNLSPRKEFIKFAEEKILEANNWQVQIAIRTISEDANRDGGTRVSLLSPKCTSKPGTSTKRKAPNIAETSESIEVAQQAKKPKNSLDLNFPLEEAVEMDSREGDLLCDDSRAWLEEFLGQVDGNVEFKPFDFDALADKLLRKIRLTFEEMLKGESMSLEIDYEVMVQILAAAWCSDKKEAIENWIEHVLGSSFVGARERYRLSAQSVVRLGSHEGVPVKEWASGICLPARIDLSI</sequence>
<dbReference type="Pfam" id="PF23569">
    <property type="entry name" value="NBD_SMAX1"/>
    <property type="match status" value="1"/>
</dbReference>
<dbReference type="Proteomes" id="UP001153076">
    <property type="component" value="Unassembled WGS sequence"/>
</dbReference>
<dbReference type="AlphaFoldDB" id="A0A9Q1KMD3"/>
<evidence type="ECO:0000259" key="7">
    <source>
        <dbReference type="PROSITE" id="PS51903"/>
    </source>
</evidence>
<feature type="region of interest" description="Disordered" evidence="6">
    <location>
        <begin position="318"/>
        <end position="339"/>
    </location>
</feature>
<keyword evidence="9" id="KW-1185">Reference proteome</keyword>
<dbReference type="InterPro" id="IPR003959">
    <property type="entry name" value="ATPase_AAA_core"/>
</dbReference>
<evidence type="ECO:0000256" key="2">
    <source>
        <dbReference type="ARBA" id="ARBA00022737"/>
    </source>
</evidence>
<dbReference type="SUPFAM" id="SSF52540">
    <property type="entry name" value="P-loop containing nucleoside triphosphate hydrolases"/>
    <property type="match status" value="1"/>
</dbReference>
<reference evidence="8" key="1">
    <citation type="submission" date="2022-04" db="EMBL/GenBank/DDBJ databases">
        <title>Carnegiea gigantea Genome sequencing and assembly v2.</title>
        <authorList>
            <person name="Copetti D."/>
            <person name="Sanderson M.J."/>
            <person name="Burquez A."/>
            <person name="Wojciechowski M.F."/>
        </authorList>
    </citation>
    <scope>NUCLEOTIDE SEQUENCE</scope>
    <source>
        <strain evidence="8">SGP5-SGP5p</strain>
        <tissue evidence="8">Aerial part</tissue>
    </source>
</reference>
<feature type="domain" description="Clp R" evidence="7">
    <location>
        <begin position="8"/>
        <end position="187"/>
    </location>
</feature>
<dbReference type="Gene3D" id="1.10.1780.10">
    <property type="entry name" value="Clp, N-terminal domain"/>
    <property type="match status" value="1"/>
</dbReference>
<dbReference type="Gene3D" id="3.40.50.300">
    <property type="entry name" value="P-loop containing nucleotide triphosphate hydrolases"/>
    <property type="match status" value="1"/>
</dbReference>
<keyword evidence="4" id="KW-0804">Transcription</keyword>
<dbReference type="Pfam" id="PF07724">
    <property type="entry name" value="AAA_2"/>
    <property type="match status" value="1"/>
</dbReference>
<keyword evidence="2 5" id="KW-0677">Repeat</keyword>
<evidence type="ECO:0000313" key="8">
    <source>
        <dbReference type="EMBL" id="KAJ8446194.1"/>
    </source>
</evidence>
<proteinExistence type="inferred from homology"/>
<dbReference type="InterPro" id="IPR058954">
    <property type="entry name" value="AAA_lid_SMAX1"/>
</dbReference>
<evidence type="ECO:0000256" key="3">
    <source>
        <dbReference type="ARBA" id="ARBA00023015"/>
    </source>
</evidence>
<dbReference type="Pfam" id="PF26587">
    <property type="entry name" value="AAA_lid_SMAX1"/>
    <property type="match status" value="1"/>
</dbReference>
<dbReference type="InterPro" id="IPR027417">
    <property type="entry name" value="P-loop_NTPase"/>
</dbReference>
<accession>A0A9Q1KMD3</accession>
<evidence type="ECO:0000256" key="4">
    <source>
        <dbReference type="ARBA" id="ARBA00023163"/>
    </source>
</evidence>
<gene>
    <name evidence="8" type="ORF">Cgig2_015965</name>
</gene>
<dbReference type="InterPro" id="IPR058680">
    <property type="entry name" value="NBD_SMAX1-like"/>
</dbReference>
<evidence type="ECO:0000256" key="6">
    <source>
        <dbReference type="SAM" id="MobiDB-lite"/>
    </source>
</evidence>
<dbReference type="OrthoDB" id="1723324at2759"/>
<dbReference type="InterPro" id="IPR051650">
    <property type="entry name" value="SL_signaling_regulator"/>
</dbReference>
<comment type="similarity">
    <text evidence="1">Belongs to the ClpA/ClpB family.</text>
</comment>
<keyword evidence="3" id="KW-0805">Transcription regulation</keyword>
<comment type="caution">
    <text evidence="8">The sequence shown here is derived from an EMBL/GenBank/DDBJ whole genome shotgun (WGS) entry which is preliminary data.</text>
</comment>
<dbReference type="GO" id="GO:0005524">
    <property type="term" value="F:ATP binding"/>
    <property type="evidence" value="ECO:0007669"/>
    <property type="project" value="InterPro"/>
</dbReference>
<dbReference type="EMBL" id="JAKOGI010000058">
    <property type="protein sequence ID" value="KAJ8446194.1"/>
    <property type="molecule type" value="Genomic_DNA"/>
</dbReference>
<evidence type="ECO:0000313" key="9">
    <source>
        <dbReference type="Proteomes" id="UP001153076"/>
    </source>
</evidence>
<name>A0A9Q1KMD3_9CARY</name>
<organism evidence="8 9">
    <name type="scientific">Carnegiea gigantea</name>
    <dbReference type="NCBI Taxonomy" id="171969"/>
    <lineage>
        <taxon>Eukaryota</taxon>
        <taxon>Viridiplantae</taxon>
        <taxon>Streptophyta</taxon>
        <taxon>Embryophyta</taxon>
        <taxon>Tracheophyta</taxon>
        <taxon>Spermatophyta</taxon>
        <taxon>Magnoliopsida</taxon>
        <taxon>eudicotyledons</taxon>
        <taxon>Gunneridae</taxon>
        <taxon>Pentapetalae</taxon>
        <taxon>Caryophyllales</taxon>
        <taxon>Cactineae</taxon>
        <taxon>Cactaceae</taxon>
        <taxon>Cactoideae</taxon>
        <taxon>Echinocereeae</taxon>
        <taxon>Carnegiea</taxon>
    </lineage>
</organism>
<dbReference type="SUPFAM" id="SSF81923">
    <property type="entry name" value="Double Clp-N motif"/>
    <property type="match status" value="1"/>
</dbReference>
<protein>
    <recommendedName>
        <fullName evidence="7">Clp R domain-containing protein</fullName>
    </recommendedName>
</protein>
<feature type="compositionally biased region" description="Low complexity" evidence="6">
    <location>
        <begin position="328"/>
        <end position="338"/>
    </location>
</feature>
<evidence type="ECO:0000256" key="1">
    <source>
        <dbReference type="ARBA" id="ARBA00008675"/>
    </source>
</evidence>
<evidence type="ECO:0000256" key="5">
    <source>
        <dbReference type="PROSITE-ProRule" id="PRU01251"/>
    </source>
</evidence>
<dbReference type="PANTHER" id="PTHR43572">
    <property type="entry name" value="CHAPERONE PROTEIN CLPD, CHLOROPLASTIC"/>
    <property type="match status" value="1"/>
</dbReference>
<feature type="region of interest" description="Disordered" evidence="6">
    <location>
        <begin position="898"/>
        <end position="921"/>
    </location>
</feature>
<dbReference type="PANTHER" id="PTHR43572:SF38">
    <property type="entry name" value="PROTEIN SMAX1-LIKE 6"/>
    <property type="match status" value="1"/>
</dbReference>
<dbReference type="GO" id="GO:0016887">
    <property type="term" value="F:ATP hydrolysis activity"/>
    <property type="evidence" value="ECO:0007669"/>
    <property type="project" value="InterPro"/>
</dbReference>